<dbReference type="InterPro" id="IPR011711">
    <property type="entry name" value="GntR_C"/>
</dbReference>
<dbReference type="Gene3D" id="1.20.120.530">
    <property type="entry name" value="GntR ligand-binding domain-like"/>
    <property type="match status" value="1"/>
</dbReference>
<dbReference type="PRINTS" id="PR00035">
    <property type="entry name" value="HTHGNTR"/>
</dbReference>
<name>A0ABV1NDB1_9GAMM</name>
<keyword evidence="2" id="KW-0238">DNA-binding</keyword>
<organism evidence="6 7">
    <name type="scientific">Halomonas aquatica</name>
    <dbReference type="NCBI Taxonomy" id="3151123"/>
    <lineage>
        <taxon>Bacteria</taxon>
        <taxon>Pseudomonadati</taxon>
        <taxon>Pseudomonadota</taxon>
        <taxon>Gammaproteobacteria</taxon>
        <taxon>Oceanospirillales</taxon>
        <taxon>Halomonadaceae</taxon>
        <taxon>Halomonas</taxon>
    </lineage>
</organism>
<comment type="caution">
    <text evidence="6">The sequence shown here is derived from an EMBL/GenBank/DDBJ whole genome shotgun (WGS) entry which is preliminary data.</text>
</comment>
<dbReference type="InterPro" id="IPR000524">
    <property type="entry name" value="Tscrpt_reg_HTH_GntR"/>
</dbReference>
<keyword evidence="7" id="KW-1185">Reference proteome</keyword>
<evidence type="ECO:0000256" key="2">
    <source>
        <dbReference type="ARBA" id="ARBA00023125"/>
    </source>
</evidence>
<dbReference type="SUPFAM" id="SSF46785">
    <property type="entry name" value="Winged helix' DNA-binding domain"/>
    <property type="match status" value="1"/>
</dbReference>
<dbReference type="Proteomes" id="UP001442468">
    <property type="component" value="Unassembled WGS sequence"/>
</dbReference>
<dbReference type="PANTHER" id="PTHR43537">
    <property type="entry name" value="TRANSCRIPTIONAL REGULATOR, GNTR FAMILY"/>
    <property type="match status" value="1"/>
</dbReference>
<proteinExistence type="predicted"/>
<dbReference type="SMART" id="SM00895">
    <property type="entry name" value="FCD"/>
    <property type="match status" value="1"/>
</dbReference>
<sequence>MAKASSSAPDGAHRTATAQVHAAIKQRILDGIYRPHDYIRETSMARELEVSRTPVREALRELVSEGWLEAIPHHGARVVAWTERDAREVFELRLVLEPMAAGMACRHMDDAHLAHLETLASRMEALAEPQQVTAEARNEIADLNHEFHRELMQASNNQRLYTMLDMVVRTSVIRRNFDTYDRDALRRSMHHHREILQAIGARNPAWAESVMHAHLLAARELHLSLAESEMASHEAPKGFRRPTSRQGLQQQ</sequence>
<dbReference type="InterPro" id="IPR036390">
    <property type="entry name" value="WH_DNA-bd_sf"/>
</dbReference>
<feature type="region of interest" description="Disordered" evidence="4">
    <location>
        <begin position="228"/>
        <end position="251"/>
    </location>
</feature>
<evidence type="ECO:0000259" key="5">
    <source>
        <dbReference type="PROSITE" id="PS50949"/>
    </source>
</evidence>
<dbReference type="Gene3D" id="1.10.10.10">
    <property type="entry name" value="Winged helix-like DNA-binding domain superfamily/Winged helix DNA-binding domain"/>
    <property type="match status" value="1"/>
</dbReference>
<evidence type="ECO:0000313" key="7">
    <source>
        <dbReference type="Proteomes" id="UP001442468"/>
    </source>
</evidence>
<dbReference type="SMART" id="SM00345">
    <property type="entry name" value="HTH_GNTR"/>
    <property type="match status" value="1"/>
</dbReference>
<dbReference type="InterPro" id="IPR036388">
    <property type="entry name" value="WH-like_DNA-bd_sf"/>
</dbReference>
<evidence type="ECO:0000313" key="6">
    <source>
        <dbReference type="EMBL" id="MEQ6917041.1"/>
    </source>
</evidence>
<feature type="domain" description="HTH gntR-type" evidence="5">
    <location>
        <begin position="14"/>
        <end position="81"/>
    </location>
</feature>
<dbReference type="InterPro" id="IPR008920">
    <property type="entry name" value="TF_FadR/GntR_C"/>
</dbReference>
<protein>
    <submittedName>
        <fullName evidence="6">GntR family transcriptional regulator</fullName>
    </submittedName>
</protein>
<dbReference type="PANTHER" id="PTHR43537:SF24">
    <property type="entry name" value="GLUCONATE OPERON TRANSCRIPTIONAL REPRESSOR"/>
    <property type="match status" value="1"/>
</dbReference>
<dbReference type="CDD" id="cd07377">
    <property type="entry name" value="WHTH_GntR"/>
    <property type="match status" value="1"/>
</dbReference>
<dbReference type="Pfam" id="PF00392">
    <property type="entry name" value="GntR"/>
    <property type="match status" value="1"/>
</dbReference>
<accession>A0ABV1NDB1</accession>
<keyword evidence="3" id="KW-0804">Transcription</keyword>
<dbReference type="Pfam" id="PF07729">
    <property type="entry name" value="FCD"/>
    <property type="match status" value="1"/>
</dbReference>
<reference evidence="6 7" key="1">
    <citation type="submission" date="2024-05" db="EMBL/GenBank/DDBJ databases">
        <title>Halomonas sp. SSM6 16S ribosomal RNA gene Genome sequencing and assembly.</title>
        <authorList>
            <person name="Yook S."/>
        </authorList>
    </citation>
    <scope>NUCLEOTIDE SEQUENCE [LARGE SCALE GENOMIC DNA]</scope>
    <source>
        <strain evidence="6 7">SSM6</strain>
    </source>
</reference>
<gene>
    <name evidence="6" type="ORF">ABE960_05860</name>
</gene>
<evidence type="ECO:0000256" key="3">
    <source>
        <dbReference type="ARBA" id="ARBA00023163"/>
    </source>
</evidence>
<dbReference type="SUPFAM" id="SSF48008">
    <property type="entry name" value="GntR ligand-binding domain-like"/>
    <property type="match status" value="1"/>
</dbReference>
<dbReference type="RefSeq" id="WP_349761287.1">
    <property type="nucleotide sequence ID" value="NZ_JBEGCJ010000002.1"/>
</dbReference>
<evidence type="ECO:0000256" key="1">
    <source>
        <dbReference type="ARBA" id="ARBA00023015"/>
    </source>
</evidence>
<dbReference type="PROSITE" id="PS50949">
    <property type="entry name" value="HTH_GNTR"/>
    <property type="match status" value="1"/>
</dbReference>
<evidence type="ECO:0000256" key="4">
    <source>
        <dbReference type="SAM" id="MobiDB-lite"/>
    </source>
</evidence>
<keyword evidence="1" id="KW-0805">Transcription regulation</keyword>
<dbReference type="EMBL" id="JBEGCJ010000002">
    <property type="protein sequence ID" value="MEQ6917041.1"/>
    <property type="molecule type" value="Genomic_DNA"/>
</dbReference>